<reference evidence="1" key="1">
    <citation type="submission" date="2020-05" db="EMBL/GenBank/DDBJ databases">
        <authorList>
            <person name="Zeng H."/>
            <person name="Chan Y.K."/>
            <person name="Watt R.M."/>
        </authorList>
    </citation>
    <scope>NUCLEOTIDE SEQUENCE</scope>
    <source>
        <strain evidence="1">ATCC 700773</strain>
    </source>
</reference>
<evidence type="ECO:0000313" key="1">
    <source>
        <dbReference type="EMBL" id="QTQ11541.1"/>
    </source>
</evidence>
<organism evidence="1 2">
    <name type="scientific">Treponema parvum</name>
    <dbReference type="NCBI Taxonomy" id="138851"/>
    <lineage>
        <taxon>Bacteria</taxon>
        <taxon>Pseudomonadati</taxon>
        <taxon>Spirochaetota</taxon>
        <taxon>Spirochaetia</taxon>
        <taxon>Spirochaetales</taxon>
        <taxon>Treponemataceae</taxon>
        <taxon>Treponema</taxon>
    </lineage>
</organism>
<dbReference type="AlphaFoldDB" id="A0A975EZ79"/>
<accession>A0A975EZ79</accession>
<sequence length="151" mass="17094">MISTKLGLEYKYDFSAKKFRLAFEFLKRKDLAELSECTIELGEGVKASIQHYDSINAEDGRFETHEKFFDVQYVIEGMEYCGVCSRGELGAVAVPYDEAKDITFYEEPKHYSNVFLNAGDYVILGPEDAHKPRIKVDGNAPVKKVVVKVPV</sequence>
<dbReference type="EMBL" id="CP054257">
    <property type="protein sequence ID" value="QTQ11541.1"/>
    <property type="molecule type" value="Genomic_DNA"/>
</dbReference>
<protein>
    <submittedName>
        <fullName evidence="1">YhcH/YjgK/YiaL family protein</fullName>
    </submittedName>
</protein>
<dbReference type="Pfam" id="PF04074">
    <property type="entry name" value="DUF386"/>
    <property type="match status" value="1"/>
</dbReference>
<dbReference type="NCBIfam" id="TIGR00022">
    <property type="entry name" value="YhcH/YjgK/YiaL family protein"/>
    <property type="match status" value="1"/>
</dbReference>
<reference evidence="1" key="2">
    <citation type="journal article" date="2021" name="Microbiol. Resour. Announc.">
        <title>Complete Genome Sequences of Three Human Oral Treponema parvum Isolates.</title>
        <authorList>
            <person name="Zeng H."/>
            <person name="Watt R.M."/>
        </authorList>
    </citation>
    <scope>NUCLEOTIDE SEQUENCE</scope>
    <source>
        <strain evidence="1">ATCC 700773</strain>
    </source>
</reference>
<proteinExistence type="predicted"/>
<dbReference type="Proteomes" id="UP000671995">
    <property type="component" value="Chromosome"/>
</dbReference>
<dbReference type="GO" id="GO:0005829">
    <property type="term" value="C:cytosol"/>
    <property type="evidence" value="ECO:0007669"/>
    <property type="project" value="TreeGrafter"/>
</dbReference>
<dbReference type="InterPro" id="IPR037012">
    <property type="entry name" value="NanQ/TabA/YiaL_sf"/>
</dbReference>
<dbReference type="PANTHER" id="PTHR34986">
    <property type="entry name" value="EVOLVED BETA-GALACTOSIDASE SUBUNIT BETA"/>
    <property type="match status" value="1"/>
</dbReference>
<dbReference type="PANTHER" id="PTHR34986:SF1">
    <property type="entry name" value="PROTEIN YIAL"/>
    <property type="match status" value="1"/>
</dbReference>
<dbReference type="SUPFAM" id="SSF51197">
    <property type="entry name" value="Clavaminate synthase-like"/>
    <property type="match status" value="1"/>
</dbReference>
<dbReference type="RefSeq" id="WP_210118336.1">
    <property type="nucleotide sequence ID" value="NZ_CP054257.1"/>
</dbReference>
<gene>
    <name evidence="1" type="ORF">HRI96_04570</name>
</gene>
<name>A0A975EZ79_9SPIR</name>
<dbReference type="InterPro" id="IPR004375">
    <property type="entry name" value="NanQ/TabA/YiaL"/>
</dbReference>
<evidence type="ECO:0000313" key="2">
    <source>
        <dbReference type="Proteomes" id="UP000671995"/>
    </source>
</evidence>
<dbReference type="Gene3D" id="2.60.120.370">
    <property type="entry name" value="YhcH/YjgK/YiaL"/>
    <property type="match status" value="1"/>
</dbReference>